<gene>
    <name evidence="1" type="primary">g6670</name>
    <name evidence="1" type="ORF">VP750_LOCUS5705</name>
</gene>
<accession>A0ABP1FYE0</accession>
<dbReference type="Proteomes" id="UP001497392">
    <property type="component" value="Unassembled WGS sequence"/>
</dbReference>
<sequence length="556" mass="58057">MWQQDVVLDVITAEQLHVLVQTVVDRTILPSVVNTQILSPFKNADPAVKMAFPGVNVNDREQANVRPPSPSLCVGNGFIVETTDLAFKVYNIKGEILAGPVSLVDFFGHSVTGSFSDAACVYDAADTKRFYITALNYELDQGVHLGNSQLLIASSISSNPADGFLGPYAVPAMGLDPEDPTKVLPGLEACKSPNPSSLKNGCLGTAPSIGMDRFGLWAGVNLFQINSQVVGGEYAAPLLLGISKRSLLEGQASTPAYAAYTGWHADTMFSLVPSKTQGGKHTTSLGGTAYVLTSGPTLAVHQAPVTRLFAWAITNTSTLAQASFPEAGLPVLSNRATLESYAFANPHNNSVTVTQPAGGVALDTHDSRLTQVSNLDGMLWAAAATAVLINKQGSPLEGAIWWAVSTAFSPDGTFKAAIDSQGYVSAMGNHVVNPVITPSAASGTPSGVMAAALVGPDYKYTAVWTPINMQLGAGALHTPAQSTSLLTGPQGDNAQGTLLHGGSAAVTDEYGVAWVTSQWAAGGGTKFCSGQQLLQFQTPCENWGTYISQVSPGSWP</sequence>
<reference evidence="1 2" key="1">
    <citation type="submission" date="2024-06" db="EMBL/GenBank/DDBJ databases">
        <authorList>
            <person name="Kraege A."/>
            <person name="Thomma B."/>
        </authorList>
    </citation>
    <scope>NUCLEOTIDE SEQUENCE [LARGE SCALE GENOMIC DNA]</scope>
</reference>
<evidence type="ECO:0000313" key="2">
    <source>
        <dbReference type="Proteomes" id="UP001497392"/>
    </source>
</evidence>
<organism evidence="1 2">
    <name type="scientific">Coccomyxa viridis</name>
    <dbReference type="NCBI Taxonomy" id="1274662"/>
    <lineage>
        <taxon>Eukaryota</taxon>
        <taxon>Viridiplantae</taxon>
        <taxon>Chlorophyta</taxon>
        <taxon>core chlorophytes</taxon>
        <taxon>Trebouxiophyceae</taxon>
        <taxon>Trebouxiophyceae incertae sedis</taxon>
        <taxon>Coccomyxaceae</taxon>
        <taxon>Coccomyxa</taxon>
    </lineage>
</organism>
<name>A0ABP1FYE0_9CHLO</name>
<evidence type="ECO:0000313" key="1">
    <source>
        <dbReference type="EMBL" id="CAL5224046.1"/>
    </source>
</evidence>
<dbReference type="EMBL" id="CAXHTA020000010">
    <property type="protein sequence ID" value="CAL5224046.1"/>
    <property type="molecule type" value="Genomic_DNA"/>
</dbReference>
<keyword evidence="2" id="KW-1185">Reference proteome</keyword>
<proteinExistence type="predicted"/>
<protein>
    <submittedName>
        <fullName evidence="1">G6670 protein</fullName>
    </submittedName>
</protein>
<comment type="caution">
    <text evidence="1">The sequence shown here is derived from an EMBL/GenBank/DDBJ whole genome shotgun (WGS) entry which is preliminary data.</text>
</comment>